<dbReference type="InterPro" id="IPR036390">
    <property type="entry name" value="WH_DNA-bd_sf"/>
</dbReference>
<feature type="domain" description="O-methyltransferase C-terminal" evidence="5">
    <location>
        <begin position="104"/>
        <end position="307"/>
    </location>
</feature>
<keyword evidence="1 7" id="KW-0489">Methyltransferase</keyword>
<evidence type="ECO:0000256" key="3">
    <source>
        <dbReference type="ARBA" id="ARBA00022691"/>
    </source>
</evidence>
<accession>A0A7C9NPJ1</accession>
<evidence type="ECO:0000313" key="7">
    <source>
        <dbReference type="EMBL" id="NAS23816.1"/>
    </source>
</evidence>
<evidence type="ECO:0000259" key="6">
    <source>
        <dbReference type="Pfam" id="PF08100"/>
    </source>
</evidence>
<dbReference type="Pfam" id="PF08100">
    <property type="entry name" value="Dimerisation"/>
    <property type="match status" value="1"/>
</dbReference>
<dbReference type="InterPro" id="IPR029063">
    <property type="entry name" value="SAM-dependent_MTases_sf"/>
</dbReference>
<dbReference type="InterPro" id="IPR012967">
    <property type="entry name" value="COMT_dimerisation"/>
</dbReference>
<organism evidence="7 8">
    <name type="scientific">Herbidospora solisilvae</name>
    <dbReference type="NCBI Taxonomy" id="2696284"/>
    <lineage>
        <taxon>Bacteria</taxon>
        <taxon>Bacillati</taxon>
        <taxon>Actinomycetota</taxon>
        <taxon>Actinomycetes</taxon>
        <taxon>Streptosporangiales</taxon>
        <taxon>Streptosporangiaceae</taxon>
        <taxon>Herbidospora</taxon>
    </lineage>
</organism>
<evidence type="ECO:0000256" key="2">
    <source>
        <dbReference type="ARBA" id="ARBA00022679"/>
    </source>
</evidence>
<dbReference type="EMBL" id="WXEW01000005">
    <property type="protein sequence ID" value="NAS23816.1"/>
    <property type="molecule type" value="Genomic_DNA"/>
</dbReference>
<dbReference type="GO" id="GO:0032259">
    <property type="term" value="P:methylation"/>
    <property type="evidence" value="ECO:0007669"/>
    <property type="project" value="UniProtKB-KW"/>
</dbReference>
<dbReference type="CDD" id="cd02440">
    <property type="entry name" value="AdoMet_MTases"/>
    <property type="match status" value="1"/>
</dbReference>
<keyword evidence="3" id="KW-0949">S-adenosyl-L-methionine</keyword>
<evidence type="ECO:0000256" key="1">
    <source>
        <dbReference type="ARBA" id="ARBA00022603"/>
    </source>
</evidence>
<dbReference type="PROSITE" id="PS51683">
    <property type="entry name" value="SAM_OMT_II"/>
    <property type="match status" value="1"/>
</dbReference>
<dbReference type="Pfam" id="PF00891">
    <property type="entry name" value="Methyltransf_2"/>
    <property type="match status" value="1"/>
</dbReference>
<dbReference type="SUPFAM" id="SSF53335">
    <property type="entry name" value="S-adenosyl-L-methionine-dependent methyltransferases"/>
    <property type="match status" value="1"/>
</dbReference>
<dbReference type="Gene3D" id="1.10.10.10">
    <property type="entry name" value="Winged helix-like DNA-binding domain superfamily/Winged helix DNA-binding domain"/>
    <property type="match status" value="1"/>
</dbReference>
<evidence type="ECO:0000256" key="4">
    <source>
        <dbReference type="PIRSR" id="PIRSR005739-1"/>
    </source>
</evidence>
<proteinExistence type="predicted"/>
<dbReference type="InterPro" id="IPR001077">
    <property type="entry name" value="COMT_C"/>
</dbReference>
<dbReference type="Proteomes" id="UP000479526">
    <property type="component" value="Unassembled WGS sequence"/>
</dbReference>
<dbReference type="PANTHER" id="PTHR43712">
    <property type="entry name" value="PUTATIVE (AFU_ORTHOLOGUE AFUA_4G14580)-RELATED"/>
    <property type="match status" value="1"/>
</dbReference>
<keyword evidence="8" id="KW-1185">Reference proteome</keyword>
<dbReference type="SUPFAM" id="SSF46785">
    <property type="entry name" value="Winged helix' DNA-binding domain"/>
    <property type="match status" value="1"/>
</dbReference>
<feature type="domain" description="O-methyltransferase dimerisation" evidence="6">
    <location>
        <begin position="7"/>
        <end position="74"/>
    </location>
</feature>
<keyword evidence="2 7" id="KW-0808">Transferase</keyword>
<sequence length="329" mass="34701">MKNLSAMAFGFAGSQILYAATKLGLPDVLARGPIDPGTLAGQVGADPGTLRRLLRALVVLDVAVEIPPDRYALSAFGQPLRTGHPRSIRSSVLLLGDPATWRAWGALTESVRTGETAWEHVHGKPLFEYLAGSPNLSAVFNTAMREGTGQVADLITFDFAGRTVVDVGGGNGTLLASILARTPDARGVLFDSAEGAADAPRVLAEVAGRCRIEHGDFFDAVPEGDVIVLKGILHDWDDDTCVRLLQGCRKALRPGGRLLVVEPVMPERLTAEEAPGVVMSDVAMLVYTGGRERTRAEFAAVLAAAGFTLTRVGERLGGSPIRVVEAAGD</sequence>
<dbReference type="GO" id="GO:0046983">
    <property type="term" value="F:protein dimerization activity"/>
    <property type="evidence" value="ECO:0007669"/>
    <property type="project" value="InterPro"/>
</dbReference>
<dbReference type="PIRSF" id="PIRSF005739">
    <property type="entry name" value="O-mtase"/>
    <property type="match status" value="1"/>
</dbReference>
<reference evidence="7 8" key="1">
    <citation type="submission" date="2020-01" db="EMBL/GenBank/DDBJ databases">
        <title>Herbidospora sp. NEAU-GS84 nov., a novel actinomycete isolated from soil.</title>
        <authorList>
            <person name="Han L."/>
        </authorList>
    </citation>
    <scope>NUCLEOTIDE SEQUENCE [LARGE SCALE GENOMIC DNA]</scope>
    <source>
        <strain evidence="7 8">NEAU-GS84</strain>
    </source>
</reference>
<comment type="caution">
    <text evidence="7">The sequence shown here is derived from an EMBL/GenBank/DDBJ whole genome shotgun (WGS) entry which is preliminary data.</text>
</comment>
<dbReference type="PANTHER" id="PTHR43712:SF2">
    <property type="entry name" value="O-METHYLTRANSFERASE CICE"/>
    <property type="match status" value="1"/>
</dbReference>
<dbReference type="RefSeq" id="WP_161481037.1">
    <property type="nucleotide sequence ID" value="NZ_WXEW01000005.1"/>
</dbReference>
<dbReference type="Gene3D" id="1.10.287.1350">
    <property type="match status" value="1"/>
</dbReference>
<evidence type="ECO:0000313" key="8">
    <source>
        <dbReference type="Proteomes" id="UP000479526"/>
    </source>
</evidence>
<dbReference type="Gene3D" id="3.40.50.150">
    <property type="entry name" value="Vaccinia Virus protein VP39"/>
    <property type="match status" value="1"/>
</dbReference>
<dbReference type="InterPro" id="IPR016461">
    <property type="entry name" value="COMT-like"/>
</dbReference>
<name>A0A7C9NPJ1_9ACTN</name>
<dbReference type="InterPro" id="IPR036388">
    <property type="entry name" value="WH-like_DNA-bd_sf"/>
</dbReference>
<feature type="active site" description="Proton acceptor" evidence="4">
    <location>
        <position position="234"/>
    </location>
</feature>
<evidence type="ECO:0000259" key="5">
    <source>
        <dbReference type="Pfam" id="PF00891"/>
    </source>
</evidence>
<gene>
    <name evidence="7" type="ORF">GT755_19215</name>
</gene>
<protein>
    <submittedName>
        <fullName evidence="7">Methyltransferase</fullName>
    </submittedName>
</protein>
<dbReference type="GO" id="GO:0008171">
    <property type="term" value="F:O-methyltransferase activity"/>
    <property type="evidence" value="ECO:0007669"/>
    <property type="project" value="InterPro"/>
</dbReference>
<dbReference type="AlphaFoldDB" id="A0A7C9NPJ1"/>